<accession>A0A9D4RNR9</accession>
<reference evidence="3" key="2">
    <citation type="submission" date="2020-11" db="EMBL/GenBank/DDBJ databases">
        <authorList>
            <person name="McCartney M.A."/>
            <person name="Auch B."/>
            <person name="Kono T."/>
            <person name="Mallez S."/>
            <person name="Becker A."/>
            <person name="Gohl D.M."/>
            <person name="Silverstein K.A.T."/>
            <person name="Koren S."/>
            <person name="Bechman K.B."/>
            <person name="Herman A."/>
            <person name="Abrahante J.E."/>
            <person name="Garbe J."/>
        </authorList>
    </citation>
    <scope>NUCLEOTIDE SEQUENCE</scope>
    <source>
        <strain evidence="3">Duluth1</strain>
        <tissue evidence="3">Whole animal</tissue>
    </source>
</reference>
<dbReference type="PRINTS" id="PR00449">
    <property type="entry name" value="RASTRNSFRMNG"/>
</dbReference>
<dbReference type="Pfam" id="PF00071">
    <property type="entry name" value="Ras"/>
    <property type="match status" value="1"/>
</dbReference>
<keyword evidence="1" id="KW-0547">Nucleotide-binding</keyword>
<evidence type="ECO:0000256" key="1">
    <source>
        <dbReference type="ARBA" id="ARBA00022741"/>
    </source>
</evidence>
<dbReference type="SMART" id="SM00174">
    <property type="entry name" value="RHO"/>
    <property type="match status" value="1"/>
</dbReference>
<dbReference type="NCBIfam" id="TIGR00231">
    <property type="entry name" value="small_GTP"/>
    <property type="match status" value="1"/>
</dbReference>
<evidence type="ECO:0000256" key="2">
    <source>
        <dbReference type="ARBA" id="ARBA00023134"/>
    </source>
</evidence>
<organism evidence="3 4">
    <name type="scientific">Dreissena polymorpha</name>
    <name type="common">Zebra mussel</name>
    <name type="synonym">Mytilus polymorpha</name>
    <dbReference type="NCBI Taxonomy" id="45954"/>
    <lineage>
        <taxon>Eukaryota</taxon>
        <taxon>Metazoa</taxon>
        <taxon>Spiralia</taxon>
        <taxon>Lophotrochozoa</taxon>
        <taxon>Mollusca</taxon>
        <taxon>Bivalvia</taxon>
        <taxon>Autobranchia</taxon>
        <taxon>Heteroconchia</taxon>
        <taxon>Euheterodonta</taxon>
        <taxon>Imparidentia</taxon>
        <taxon>Neoheterodontei</taxon>
        <taxon>Myida</taxon>
        <taxon>Dreissenoidea</taxon>
        <taxon>Dreissenidae</taxon>
        <taxon>Dreissena</taxon>
    </lineage>
</organism>
<dbReference type="InterPro" id="IPR001806">
    <property type="entry name" value="Small_GTPase"/>
</dbReference>
<dbReference type="Gene3D" id="3.40.50.300">
    <property type="entry name" value="P-loop containing nucleotide triphosphate hydrolases"/>
    <property type="match status" value="2"/>
</dbReference>
<evidence type="ECO:0000313" key="4">
    <source>
        <dbReference type="Proteomes" id="UP000828390"/>
    </source>
</evidence>
<dbReference type="AlphaFoldDB" id="A0A9D4RNR9"/>
<keyword evidence="4" id="KW-1185">Reference proteome</keyword>
<dbReference type="InterPro" id="IPR005225">
    <property type="entry name" value="Small_GTP-bd"/>
</dbReference>
<protein>
    <submittedName>
        <fullName evidence="3">Uncharacterized protein</fullName>
    </submittedName>
</protein>
<dbReference type="GO" id="GO:0007264">
    <property type="term" value="P:small GTPase-mediated signal transduction"/>
    <property type="evidence" value="ECO:0007669"/>
    <property type="project" value="InterPro"/>
</dbReference>
<dbReference type="PROSITE" id="PS51420">
    <property type="entry name" value="RHO"/>
    <property type="match status" value="1"/>
</dbReference>
<dbReference type="InterPro" id="IPR027417">
    <property type="entry name" value="P-loop_NTPase"/>
</dbReference>
<dbReference type="PANTHER" id="PTHR24072">
    <property type="entry name" value="RHO FAMILY GTPASE"/>
    <property type="match status" value="1"/>
</dbReference>
<name>A0A9D4RNR9_DREPO</name>
<dbReference type="Proteomes" id="UP000828390">
    <property type="component" value="Unassembled WGS sequence"/>
</dbReference>
<keyword evidence="2" id="KW-0342">GTP-binding</keyword>
<reference evidence="3" key="1">
    <citation type="journal article" date="2019" name="bioRxiv">
        <title>The Genome of the Zebra Mussel, Dreissena polymorpha: A Resource for Invasive Species Research.</title>
        <authorList>
            <person name="McCartney M.A."/>
            <person name="Auch B."/>
            <person name="Kono T."/>
            <person name="Mallez S."/>
            <person name="Zhang Y."/>
            <person name="Obille A."/>
            <person name="Becker A."/>
            <person name="Abrahante J.E."/>
            <person name="Garbe J."/>
            <person name="Badalamenti J.P."/>
            <person name="Herman A."/>
            <person name="Mangelson H."/>
            <person name="Liachko I."/>
            <person name="Sullivan S."/>
            <person name="Sone E.D."/>
            <person name="Koren S."/>
            <person name="Silverstein K.A.T."/>
            <person name="Beckman K.B."/>
            <person name="Gohl D.M."/>
        </authorList>
    </citation>
    <scope>NUCLEOTIDE SEQUENCE</scope>
    <source>
        <strain evidence="3">Duluth1</strain>
        <tissue evidence="3">Whole animal</tissue>
    </source>
</reference>
<sequence>MQAIKCVGVGDGAVGLTCLMTTYTTNVFSREYIPTVFETYNADVVVDEKPISLELGDTAGQEDYDRLRPLSYPNTDVFLICFSLVMPSSFENVQAKGLALAKKVNAVKYLECSALTKTGLNTVFDEAIRAVLNPPKQVKQRRGCTLF</sequence>
<dbReference type="GO" id="GO:0003924">
    <property type="term" value="F:GTPase activity"/>
    <property type="evidence" value="ECO:0007669"/>
    <property type="project" value="InterPro"/>
</dbReference>
<comment type="caution">
    <text evidence="3">The sequence shown here is derived from an EMBL/GenBank/DDBJ whole genome shotgun (WGS) entry which is preliminary data.</text>
</comment>
<dbReference type="SMART" id="SM00173">
    <property type="entry name" value="RAS"/>
    <property type="match status" value="1"/>
</dbReference>
<dbReference type="SUPFAM" id="SSF52540">
    <property type="entry name" value="P-loop containing nucleoside triphosphate hydrolases"/>
    <property type="match status" value="1"/>
</dbReference>
<gene>
    <name evidence="3" type="ORF">DPMN_037078</name>
</gene>
<dbReference type="PROSITE" id="PS51419">
    <property type="entry name" value="RAB"/>
    <property type="match status" value="1"/>
</dbReference>
<dbReference type="GO" id="GO:0005525">
    <property type="term" value="F:GTP binding"/>
    <property type="evidence" value="ECO:0007669"/>
    <property type="project" value="UniProtKB-KW"/>
</dbReference>
<dbReference type="PROSITE" id="PS51421">
    <property type="entry name" value="RAS"/>
    <property type="match status" value="1"/>
</dbReference>
<evidence type="ECO:0000313" key="3">
    <source>
        <dbReference type="EMBL" id="KAH3873838.1"/>
    </source>
</evidence>
<proteinExistence type="predicted"/>
<dbReference type="InterPro" id="IPR003578">
    <property type="entry name" value="Small_GTPase_Rho"/>
</dbReference>
<dbReference type="SMART" id="SM00175">
    <property type="entry name" value="RAB"/>
    <property type="match status" value="1"/>
</dbReference>
<dbReference type="EMBL" id="JAIWYP010000002">
    <property type="protein sequence ID" value="KAH3873838.1"/>
    <property type="molecule type" value="Genomic_DNA"/>
</dbReference>